<gene>
    <name evidence="1" type="ORF">SAMN05421789_10882</name>
</gene>
<dbReference type="AlphaFoldDB" id="A0A1N7MD73"/>
<keyword evidence="2" id="KW-1185">Reference proteome</keyword>
<dbReference type="STRING" id="713588.SAMN05421789_10882"/>
<sequence>MHSFRKSILKLSLFSILPLLIIGYAVFLTGKQTDDFYKRFTSAPQHSLILGSSRGSGINPVILDQIIQPKYPNVKFYNYAFTWGHSPYGPKYLESIKKKLDPATKDGIFVVIVEPTALMVTRSKPDSPEYYFENDKSVAKTNFVNINPNVEYLLESYDYSLTRALNLKIIPPKNPMADIQILDNGRMEVKMIKDFTPEKRIEENKRKMVEFQIRIDELKWSEKREKYLGETITFLQKHGKVILLRMPIYKTPYEIENDAVPFFDSRIQEIAKKYKVSYTNYNQIPNHYKSIDEVHLESNSMNEFSKKLGEKIVSE</sequence>
<organism evidence="1 2">
    <name type="scientific">Kaistella chaponensis</name>
    <dbReference type="NCBI Taxonomy" id="713588"/>
    <lineage>
        <taxon>Bacteria</taxon>
        <taxon>Pseudomonadati</taxon>
        <taxon>Bacteroidota</taxon>
        <taxon>Flavobacteriia</taxon>
        <taxon>Flavobacteriales</taxon>
        <taxon>Weeksellaceae</taxon>
        <taxon>Chryseobacterium group</taxon>
        <taxon>Kaistella</taxon>
    </lineage>
</organism>
<accession>A0A1N7MD73</accession>
<dbReference type="Proteomes" id="UP000185839">
    <property type="component" value="Unassembled WGS sequence"/>
</dbReference>
<evidence type="ECO:0000313" key="1">
    <source>
        <dbReference type="EMBL" id="SIS83988.1"/>
    </source>
</evidence>
<proteinExistence type="predicted"/>
<protein>
    <submittedName>
        <fullName evidence="1">Uncharacterized protein</fullName>
    </submittedName>
</protein>
<dbReference type="EMBL" id="FTOI01000008">
    <property type="protein sequence ID" value="SIS83988.1"/>
    <property type="molecule type" value="Genomic_DNA"/>
</dbReference>
<evidence type="ECO:0000313" key="2">
    <source>
        <dbReference type="Proteomes" id="UP000185839"/>
    </source>
</evidence>
<name>A0A1N7MD73_9FLAO</name>
<reference evidence="2" key="1">
    <citation type="submission" date="2017-01" db="EMBL/GenBank/DDBJ databases">
        <authorList>
            <person name="Varghese N."/>
            <person name="Submissions S."/>
        </authorList>
    </citation>
    <scope>NUCLEOTIDE SEQUENCE [LARGE SCALE GENOMIC DNA]</scope>
    <source>
        <strain evidence="2">DSM 23145</strain>
    </source>
</reference>